<dbReference type="OrthoDB" id="5336565at2759"/>
<keyword evidence="3" id="KW-1185">Reference proteome</keyword>
<dbReference type="AlphaFoldDB" id="A0A9W7W3P7"/>
<feature type="compositionally biased region" description="Low complexity" evidence="1">
    <location>
        <begin position="163"/>
        <end position="173"/>
    </location>
</feature>
<feature type="compositionally biased region" description="Basic and acidic residues" evidence="1">
    <location>
        <begin position="92"/>
        <end position="101"/>
    </location>
</feature>
<dbReference type="Proteomes" id="UP001138500">
    <property type="component" value="Unassembled WGS sequence"/>
</dbReference>
<proteinExistence type="predicted"/>
<feature type="compositionally biased region" description="Basic and acidic residues" evidence="1">
    <location>
        <begin position="17"/>
        <end position="29"/>
    </location>
</feature>
<dbReference type="EMBL" id="RIBY02001225">
    <property type="protein sequence ID" value="KAH9831037.1"/>
    <property type="molecule type" value="Genomic_DNA"/>
</dbReference>
<evidence type="ECO:0000313" key="3">
    <source>
        <dbReference type="Proteomes" id="UP001138500"/>
    </source>
</evidence>
<feature type="compositionally biased region" description="Basic residues" evidence="1">
    <location>
        <begin position="126"/>
        <end position="136"/>
    </location>
</feature>
<feature type="region of interest" description="Disordered" evidence="1">
    <location>
        <begin position="126"/>
        <end position="215"/>
    </location>
</feature>
<name>A0A9W7W3P7_9PEZI</name>
<feature type="compositionally biased region" description="Basic residues" evidence="1">
    <location>
        <begin position="153"/>
        <end position="162"/>
    </location>
</feature>
<gene>
    <name evidence="2" type="ORF">Tdes44962_MAKER08971</name>
</gene>
<feature type="region of interest" description="Disordered" evidence="1">
    <location>
        <begin position="62"/>
        <end position="101"/>
    </location>
</feature>
<sequence length="498" mass="55501">MQKRAQKHPLTPDTEPEADRLQDHHLDVKRARRNPPSSTAPRYSPAFWDSLSKVPLTRGALRELERRAAQEERAHHHRVGKEASSPQAAQEKTSREHGFLLRSDVNRIRRYASHGGPDLRSLRAFSHHHHHHHHHNSSSSGSSGSSSSSMSTKRSRSSRSRSSKSTTSTKNTSPYSAEFEQMLIDRGVYPDGYGATQDDEEEDEHEPANQPNNMDEIKEMLTRRRASLSPSRWTNTHFRAFKRASYNACNETGAMNSILPHIVGSESGHFSAMDVPFNNLQKVHDGLTTPKPDKYYGARPADIHSDVRRDLNRYIIPSTSTTLPAAPNAFFVGKGCGGRADVARRQAMYDGALGACAMHRLQTYGRATSHFDGNAYTVTSSYHPGTGTLQIYTTHPQRATNGTNPEYFTTRIGAYVLDNDAEDFRRGARAYRNTRDWAKRQRDQFIAHANEQAKSMGRERGEIVGGEVGANGEVSAGWEDSSADELAGGADVKRSRRA</sequence>
<feature type="region of interest" description="Disordered" evidence="1">
    <location>
        <begin position="1"/>
        <end position="48"/>
    </location>
</feature>
<comment type="caution">
    <text evidence="2">The sequence shown here is derived from an EMBL/GenBank/DDBJ whole genome shotgun (WGS) entry which is preliminary data.</text>
</comment>
<feature type="compositionally biased region" description="Low complexity" evidence="1">
    <location>
        <begin position="137"/>
        <end position="152"/>
    </location>
</feature>
<organism evidence="2 3">
    <name type="scientific">Teratosphaeria destructans</name>
    <dbReference type="NCBI Taxonomy" id="418781"/>
    <lineage>
        <taxon>Eukaryota</taxon>
        <taxon>Fungi</taxon>
        <taxon>Dikarya</taxon>
        <taxon>Ascomycota</taxon>
        <taxon>Pezizomycotina</taxon>
        <taxon>Dothideomycetes</taxon>
        <taxon>Dothideomycetidae</taxon>
        <taxon>Mycosphaerellales</taxon>
        <taxon>Teratosphaeriaceae</taxon>
        <taxon>Teratosphaeria</taxon>
    </lineage>
</organism>
<evidence type="ECO:0000313" key="2">
    <source>
        <dbReference type="EMBL" id="KAH9831037.1"/>
    </source>
</evidence>
<feature type="region of interest" description="Disordered" evidence="1">
    <location>
        <begin position="452"/>
        <end position="498"/>
    </location>
</feature>
<evidence type="ECO:0000256" key="1">
    <source>
        <dbReference type="SAM" id="MobiDB-lite"/>
    </source>
</evidence>
<protein>
    <submittedName>
        <fullName evidence="2">Uncharacterized protein</fullName>
    </submittedName>
</protein>
<feature type="compositionally biased region" description="Basic and acidic residues" evidence="1">
    <location>
        <begin position="62"/>
        <end position="74"/>
    </location>
</feature>
<reference evidence="2 3" key="1">
    <citation type="journal article" date="2018" name="IMA Fungus">
        <title>IMA Genome-F 10: Nine draft genome sequences of Claviceps purpurea s.lat., including C. arundinis, C. humidiphila, and C. cf. spartinae, pseudomolecules for the pitch canker pathogen Fusarium circinatum, draft genome of Davidsoniella eucalypti, Grosmannia galeiformis, Quambalaria eucalypti, and Teratosphaeria destructans.</title>
        <authorList>
            <person name="Wingfield B.D."/>
            <person name="Liu M."/>
            <person name="Nguyen H.D."/>
            <person name="Lane F.A."/>
            <person name="Morgan S.W."/>
            <person name="De Vos L."/>
            <person name="Wilken P.M."/>
            <person name="Duong T.A."/>
            <person name="Aylward J."/>
            <person name="Coetzee M.P."/>
            <person name="Dadej K."/>
            <person name="De Beer Z.W."/>
            <person name="Findlay W."/>
            <person name="Havenga M."/>
            <person name="Kolarik M."/>
            <person name="Menzies J.G."/>
            <person name="Naidoo K."/>
            <person name="Pochopski O."/>
            <person name="Shoukouhi P."/>
            <person name="Santana Q.C."/>
            <person name="Seifert K.A."/>
            <person name="Soal N."/>
            <person name="Steenkamp E.T."/>
            <person name="Tatham C.T."/>
            <person name="van der Nest M.A."/>
            <person name="Wingfield M.J."/>
        </authorList>
    </citation>
    <scope>NUCLEOTIDE SEQUENCE [LARGE SCALE GENOMIC DNA]</scope>
    <source>
        <strain evidence="2">CMW44962</strain>
    </source>
</reference>
<reference evidence="2 3" key="2">
    <citation type="journal article" date="2021" name="Curr. Genet.">
        <title>Genetic response to nitrogen starvation in the aggressive Eucalyptus foliar pathogen Teratosphaeria destructans.</title>
        <authorList>
            <person name="Havenga M."/>
            <person name="Wingfield B.D."/>
            <person name="Wingfield M.J."/>
            <person name="Dreyer L.L."/>
            <person name="Roets F."/>
            <person name="Aylward J."/>
        </authorList>
    </citation>
    <scope>NUCLEOTIDE SEQUENCE [LARGE SCALE GENOMIC DNA]</scope>
    <source>
        <strain evidence="2">CMW44962</strain>
    </source>
</reference>
<accession>A0A9W7W3P7</accession>